<dbReference type="PANTHER" id="PTHR33048:SF134">
    <property type="entry name" value="INTEGRAL MEMBRANE PROTEIN"/>
    <property type="match status" value="1"/>
</dbReference>
<protein>
    <recommendedName>
        <fullName evidence="7">Rhodopsin domain-containing protein</fullName>
    </recommendedName>
</protein>
<name>A0A4Z0YK05_9PEZI</name>
<dbReference type="EMBL" id="SKBN01000222">
    <property type="protein sequence ID" value="TGJ80428.1"/>
    <property type="molecule type" value="Genomic_DNA"/>
</dbReference>
<comment type="subcellular location">
    <subcellularLocation>
        <location evidence="1">Membrane</location>
        <topology evidence="1">Multi-pass membrane protein</topology>
    </subcellularLocation>
</comment>
<dbReference type="AlphaFoldDB" id="A0A4Z0YK05"/>
<evidence type="ECO:0000256" key="6">
    <source>
        <dbReference type="SAM" id="Phobius"/>
    </source>
</evidence>
<evidence type="ECO:0000256" key="5">
    <source>
        <dbReference type="ARBA" id="ARBA00038359"/>
    </source>
</evidence>
<dbReference type="GO" id="GO:0016020">
    <property type="term" value="C:membrane"/>
    <property type="evidence" value="ECO:0007669"/>
    <property type="project" value="UniProtKB-SubCell"/>
</dbReference>
<comment type="similarity">
    <text evidence="5">Belongs to the SAT4 family.</text>
</comment>
<organism evidence="8 9">
    <name type="scientific">Xylaria hypoxylon</name>
    <dbReference type="NCBI Taxonomy" id="37992"/>
    <lineage>
        <taxon>Eukaryota</taxon>
        <taxon>Fungi</taxon>
        <taxon>Dikarya</taxon>
        <taxon>Ascomycota</taxon>
        <taxon>Pezizomycotina</taxon>
        <taxon>Sordariomycetes</taxon>
        <taxon>Xylariomycetidae</taxon>
        <taxon>Xylariales</taxon>
        <taxon>Xylariaceae</taxon>
        <taxon>Xylaria</taxon>
    </lineage>
</organism>
<evidence type="ECO:0000256" key="4">
    <source>
        <dbReference type="ARBA" id="ARBA00023136"/>
    </source>
</evidence>
<keyword evidence="3 6" id="KW-1133">Transmembrane helix</keyword>
<comment type="caution">
    <text evidence="8">The sequence shown here is derived from an EMBL/GenBank/DDBJ whole genome shotgun (WGS) entry which is preliminary data.</text>
</comment>
<evidence type="ECO:0000256" key="2">
    <source>
        <dbReference type="ARBA" id="ARBA00022692"/>
    </source>
</evidence>
<feature type="transmembrane region" description="Helical" evidence="6">
    <location>
        <begin position="17"/>
        <end position="41"/>
    </location>
</feature>
<feature type="domain" description="Rhodopsin" evidence="7">
    <location>
        <begin position="37"/>
        <end position="144"/>
    </location>
</feature>
<evidence type="ECO:0000256" key="1">
    <source>
        <dbReference type="ARBA" id="ARBA00004141"/>
    </source>
</evidence>
<feature type="transmembrane region" description="Helical" evidence="6">
    <location>
        <begin position="53"/>
        <end position="74"/>
    </location>
</feature>
<keyword evidence="2 6" id="KW-0812">Transmembrane</keyword>
<dbReference type="InterPro" id="IPR049326">
    <property type="entry name" value="Rhodopsin_dom_fungi"/>
</dbReference>
<dbReference type="Pfam" id="PF20684">
    <property type="entry name" value="Fung_rhodopsin"/>
    <property type="match status" value="2"/>
</dbReference>
<evidence type="ECO:0000313" key="9">
    <source>
        <dbReference type="Proteomes" id="UP000297716"/>
    </source>
</evidence>
<feature type="transmembrane region" description="Helical" evidence="6">
    <location>
        <begin position="103"/>
        <end position="123"/>
    </location>
</feature>
<dbReference type="PANTHER" id="PTHR33048">
    <property type="entry name" value="PTH11-LIKE INTEGRAL MEMBRANE PROTEIN (AFU_ORTHOLOGUE AFUA_5G11245)"/>
    <property type="match status" value="1"/>
</dbReference>
<gene>
    <name evidence="8" type="ORF">E0Z10_g8335</name>
</gene>
<dbReference type="InterPro" id="IPR052337">
    <property type="entry name" value="SAT4-like"/>
</dbReference>
<evidence type="ECO:0000313" key="8">
    <source>
        <dbReference type="EMBL" id="TGJ80428.1"/>
    </source>
</evidence>
<evidence type="ECO:0000259" key="7">
    <source>
        <dbReference type="Pfam" id="PF20684"/>
    </source>
</evidence>
<proteinExistence type="inferred from homology"/>
<dbReference type="Proteomes" id="UP000297716">
    <property type="component" value="Unassembled WGS sequence"/>
</dbReference>
<reference evidence="8 9" key="1">
    <citation type="submission" date="2019-03" db="EMBL/GenBank/DDBJ databases">
        <title>Draft genome sequence of Xylaria hypoxylon DSM 108379, a ubiquitous saprotrophic-parasitic fungi on hardwood.</title>
        <authorList>
            <person name="Buettner E."/>
            <person name="Leonhardt S."/>
            <person name="Gebauer A.M."/>
            <person name="Liers C."/>
            <person name="Hofrichter M."/>
            <person name="Kellner H."/>
        </authorList>
    </citation>
    <scope>NUCLEOTIDE SEQUENCE [LARGE SCALE GENOMIC DNA]</scope>
    <source>
        <strain evidence="8 9">DSM 108379</strain>
    </source>
</reference>
<sequence>MTNPYYQPSYNPYPSSVLIGSGILFIIVPVAAVSLHFYALLSTVAGLGIDDWLTLPAVVLCVWIAIIQIIAATAGGLGGHQQLDEHGEPGHTPQLYIYKKTRYAYEVIGAAGLYLIKLSVLFFFRRIFRVPVFILVNNIVIGLTASGHRLESEYAENNCAIALPFRLSFAFTDLILDVIIFILPVPHLYRLVLPTMEKLGVSSIFFLGCPVVAIGITRAIIYNWGTTTRRAASLEMMLVTML</sequence>
<feature type="domain" description="Rhodopsin" evidence="7">
    <location>
        <begin position="156"/>
        <end position="224"/>
    </location>
</feature>
<keyword evidence="4 6" id="KW-0472">Membrane</keyword>
<dbReference type="OrthoDB" id="5391602at2759"/>
<keyword evidence="9" id="KW-1185">Reference proteome</keyword>
<evidence type="ECO:0000256" key="3">
    <source>
        <dbReference type="ARBA" id="ARBA00022989"/>
    </source>
</evidence>
<feature type="transmembrane region" description="Helical" evidence="6">
    <location>
        <begin position="167"/>
        <end position="189"/>
    </location>
</feature>
<accession>A0A4Z0YK05</accession>
<feature type="transmembrane region" description="Helical" evidence="6">
    <location>
        <begin position="201"/>
        <end position="221"/>
    </location>
</feature>